<organism evidence="1 2">
    <name type="scientific">Bacillus songklensis</name>
    <dbReference type="NCBI Taxonomy" id="1069116"/>
    <lineage>
        <taxon>Bacteria</taxon>
        <taxon>Bacillati</taxon>
        <taxon>Bacillota</taxon>
        <taxon>Bacilli</taxon>
        <taxon>Bacillales</taxon>
        <taxon>Bacillaceae</taxon>
        <taxon>Bacillus</taxon>
    </lineage>
</organism>
<evidence type="ECO:0000313" key="2">
    <source>
        <dbReference type="Proteomes" id="UP001595752"/>
    </source>
</evidence>
<dbReference type="RefSeq" id="WP_377915881.1">
    <property type="nucleotide sequence ID" value="NZ_JBHRZT010000052.1"/>
</dbReference>
<keyword evidence="2" id="KW-1185">Reference proteome</keyword>
<dbReference type="InterPro" id="IPR012452">
    <property type="entry name" value="DUF1657"/>
</dbReference>
<dbReference type="Pfam" id="PF07870">
    <property type="entry name" value="DUF1657"/>
    <property type="match status" value="1"/>
</dbReference>
<dbReference type="Proteomes" id="UP001595752">
    <property type="component" value="Unassembled WGS sequence"/>
</dbReference>
<accession>A0ABV8B3F0</accession>
<sequence length="69" mass="8032">MTMFGQVKQCFVNVKNIHAMLQQYDLQADGDDTKAAFHEAVTETEDIIQELKKQLLELEHELTRGVRFH</sequence>
<proteinExistence type="predicted"/>
<dbReference type="EMBL" id="JBHRZT010000052">
    <property type="protein sequence ID" value="MFC3884440.1"/>
    <property type="molecule type" value="Genomic_DNA"/>
</dbReference>
<comment type="caution">
    <text evidence="1">The sequence shown here is derived from an EMBL/GenBank/DDBJ whole genome shotgun (WGS) entry which is preliminary data.</text>
</comment>
<gene>
    <name evidence="1" type="ORF">ACFOU2_13370</name>
</gene>
<protein>
    <submittedName>
        <fullName evidence="1">DUF1657 domain-containing protein</fullName>
    </submittedName>
</protein>
<reference evidence="2" key="1">
    <citation type="journal article" date="2019" name="Int. J. Syst. Evol. Microbiol.">
        <title>The Global Catalogue of Microorganisms (GCM) 10K type strain sequencing project: providing services to taxonomists for standard genome sequencing and annotation.</title>
        <authorList>
            <consortium name="The Broad Institute Genomics Platform"/>
            <consortium name="The Broad Institute Genome Sequencing Center for Infectious Disease"/>
            <person name="Wu L."/>
            <person name="Ma J."/>
        </authorList>
    </citation>
    <scope>NUCLEOTIDE SEQUENCE [LARGE SCALE GENOMIC DNA]</scope>
    <source>
        <strain evidence="2">CCUG 61889</strain>
    </source>
</reference>
<name>A0ABV8B3F0_9BACI</name>
<evidence type="ECO:0000313" key="1">
    <source>
        <dbReference type="EMBL" id="MFC3884440.1"/>
    </source>
</evidence>